<dbReference type="SUPFAM" id="SSF56601">
    <property type="entry name" value="beta-lactamase/transpeptidase-like"/>
    <property type="match status" value="1"/>
</dbReference>
<keyword evidence="3" id="KW-1185">Reference proteome</keyword>
<keyword evidence="2" id="KW-0121">Carboxypeptidase</keyword>
<organism evidence="2 3">
    <name type="scientific">Acetatifactor muris</name>
    <dbReference type="NCBI Taxonomy" id="879566"/>
    <lineage>
        <taxon>Bacteria</taxon>
        <taxon>Bacillati</taxon>
        <taxon>Bacillota</taxon>
        <taxon>Clostridia</taxon>
        <taxon>Lachnospirales</taxon>
        <taxon>Lachnospiraceae</taxon>
        <taxon>Acetatifactor</taxon>
    </lineage>
</organism>
<proteinExistence type="predicted"/>
<dbReference type="EMBL" id="OFSM01000082">
    <property type="protein sequence ID" value="SOY32855.1"/>
    <property type="molecule type" value="Genomic_DNA"/>
</dbReference>
<protein>
    <submittedName>
        <fullName evidence="2">D-alanyl-D-alanine carboxypeptidase</fullName>
        <ecNumber evidence="2">3.4.16.4</ecNumber>
    </submittedName>
</protein>
<dbReference type="Proteomes" id="UP000236311">
    <property type="component" value="Unassembled WGS sequence"/>
</dbReference>
<sequence>MDLKKFVSKAAPLGVLGVRISQNDELKAQWHREEECRRNVYSASKSFTSCAVGFAVQEGLLSLDEKLIDVFSRELPEIVSEHLAKATVRDLLTMCLGQEAGGLMGTQRPLYEEDDWVRLSLSIPFTHAPGSRFVYNNVGPYLAGILVQRRAGCDLVSYLTPRLFTHLNIKRPMWETDPLGNTFGAGGLFLTLSELHKFGLFYLNRGRWNGKQLLSPEWIAESTKPQSDPRYGYLFWRGEYNSFRADGKYCQLSIVLPDQAAVISLVAECRKGEELMRAVYDELCGQL</sequence>
<dbReference type="Pfam" id="PF00144">
    <property type="entry name" value="Beta-lactamase"/>
    <property type="match status" value="1"/>
</dbReference>
<dbReference type="OrthoDB" id="9773047at2"/>
<dbReference type="Gene3D" id="3.40.710.10">
    <property type="entry name" value="DD-peptidase/beta-lactamase superfamily"/>
    <property type="match status" value="1"/>
</dbReference>
<keyword evidence="2" id="KW-0378">Hydrolase</keyword>
<dbReference type="EC" id="3.4.16.4" evidence="2"/>
<keyword evidence="2" id="KW-0645">Protease</keyword>
<evidence type="ECO:0000313" key="2">
    <source>
        <dbReference type="EMBL" id="SOY32855.1"/>
    </source>
</evidence>
<dbReference type="PANTHER" id="PTHR43283:SF7">
    <property type="entry name" value="BETA-LACTAMASE-RELATED DOMAIN-CONTAINING PROTEIN"/>
    <property type="match status" value="1"/>
</dbReference>
<dbReference type="RefSeq" id="WP_103242739.1">
    <property type="nucleotide sequence ID" value="NZ_CANRXC010000009.1"/>
</dbReference>
<accession>A0A2K4ZQX5</accession>
<dbReference type="PANTHER" id="PTHR43283">
    <property type="entry name" value="BETA-LACTAMASE-RELATED"/>
    <property type="match status" value="1"/>
</dbReference>
<dbReference type="GO" id="GO:0009002">
    <property type="term" value="F:serine-type D-Ala-D-Ala carboxypeptidase activity"/>
    <property type="evidence" value="ECO:0007669"/>
    <property type="project" value="UniProtKB-EC"/>
</dbReference>
<name>A0A2K4ZQX5_9FIRM</name>
<dbReference type="InterPro" id="IPR050789">
    <property type="entry name" value="Diverse_Enzym_Activities"/>
</dbReference>
<gene>
    <name evidence="2" type="ORF">AMURIS_05623</name>
</gene>
<dbReference type="InterPro" id="IPR012338">
    <property type="entry name" value="Beta-lactam/transpept-like"/>
</dbReference>
<evidence type="ECO:0000259" key="1">
    <source>
        <dbReference type="Pfam" id="PF00144"/>
    </source>
</evidence>
<reference evidence="2 3" key="1">
    <citation type="submission" date="2018-01" db="EMBL/GenBank/DDBJ databases">
        <authorList>
            <person name="Gaut B.S."/>
            <person name="Morton B.R."/>
            <person name="Clegg M.T."/>
            <person name="Duvall M.R."/>
        </authorList>
    </citation>
    <scope>NUCLEOTIDE SEQUENCE [LARGE SCALE GENOMIC DNA]</scope>
    <source>
        <strain evidence="2">GP69</strain>
    </source>
</reference>
<dbReference type="InterPro" id="IPR001466">
    <property type="entry name" value="Beta-lactam-related"/>
</dbReference>
<feature type="domain" description="Beta-lactamase-related" evidence="1">
    <location>
        <begin position="39"/>
        <end position="272"/>
    </location>
</feature>
<dbReference type="AlphaFoldDB" id="A0A2K4ZQX5"/>
<evidence type="ECO:0000313" key="3">
    <source>
        <dbReference type="Proteomes" id="UP000236311"/>
    </source>
</evidence>